<dbReference type="PANTHER" id="PTHR43685">
    <property type="entry name" value="GLYCOSYLTRANSFERASE"/>
    <property type="match status" value="1"/>
</dbReference>
<proteinExistence type="predicted"/>
<dbReference type="OrthoDB" id="140893at2"/>
<dbReference type="Pfam" id="PF13641">
    <property type="entry name" value="Glyco_tranf_2_3"/>
    <property type="match status" value="1"/>
</dbReference>
<evidence type="ECO:0000313" key="1">
    <source>
        <dbReference type="EMBL" id="BAY81836.1"/>
    </source>
</evidence>
<sequence>MRIAACITTRNRSEKLNDCLEALWNSSVKPHSVVVSDDSQQIEVQEVNQEIVKQYPGTTYITGPKLGVCANRNNAVNATSALETDFVAFVDDDICVEPDFIANAVERYSQIPAEQRKYTILTGASTSTQGEKLLPSKLSFRGYFCATEGTPETVVIHAALFPRQFFSQEQWDEDIFFGYEDAELCLRAIKYGYKIVSCPELRVNEKSTDSVLDAPGIAGVSNYELHIEAARLYVGIKRYKNLFPNPIKLLAFLTIYFVHMSGYLLKRGAIQAWPEIIRRSRINLLLQQKNVAQPEAVSSIIVS</sequence>
<dbReference type="Proteomes" id="UP000218418">
    <property type="component" value="Chromosome"/>
</dbReference>
<dbReference type="InterPro" id="IPR029044">
    <property type="entry name" value="Nucleotide-diphossugar_trans"/>
</dbReference>
<dbReference type="InterPro" id="IPR050834">
    <property type="entry name" value="Glycosyltransf_2"/>
</dbReference>
<dbReference type="PANTHER" id="PTHR43685:SF2">
    <property type="entry name" value="GLYCOSYLTRANSFERASE 2-LIKE DOMAIN-CONTAINING PROTEIN"/>
    <property type="match status" value="1"/>
</dbReference>
<name>A0A1Z4LKU1_9CYAN</name>
<dbReference type="EMBL" id="AP018227">
    <property type="protein sequence ID" value="BAY81836.1"/>
    <property type="molecule type" value="Genomic_DNA"/>
</dbReference>
<protein>
    <submittedName>
        <fullName evidence="1">Family 2 glycosyl transferase</fullName>
    </submittedName>
</protein>
<gene>
    <name evidence="1" type="ORF">NIES267_13130</name>
</gene>
<dbReference type="Gene3D" id="3.90.550.10">
    <property type="entry name" value="Spore Coat Polysaccharide Biosynthesis Protein SpsA, Chain A"/>
    <property type="match status" value="1"/>
</dbReference>
<evidence type="ECO:0000313" key="2">
    <source>
        <dbReference type="Proteomes" id="UP000218418"/>
    </source>
</evidence>
<dbReference type="AlphaFoldDB" id="A0A1Z4LKU1"/>
<keyword evidence="1" id="KW-0808">Transferase</keyword>
<dbReference type="SUPFAM" id="SSF53448">
    <property type="entry name" value="Nucleotide-diphospho-sugar transferases"/>
    <property type="match status" value="1"/>
</dbReference>
<reference evidence="1 2" key="1">
    <citation type="submission" date="2017-06" db="EMBL/GenBank/DDBJ databases">
        <title>Genome sequencing of cyanobaciteial culture collection at National Institute for Environmental Studies (NIES).</title>
        <authorList>
            <person name="Hirose Y."/>
            <person name="Shimura Y."/>
            <person name="Fujisawa T."/>
            <person name="Nakamura Y."/>
            <person name="Kawachi M."/>
        </authorList>
    </citation>
    <scope>NUCLEOTIDE SEQUENCE [LARGE SCALE GENOMIC DNA]</scope>
    <source>
        <strain evidence="1 2">NIES-267</strain>
    </source>
</reference>
<accession>A0A1Z4LKU1</accession>
<dbReference type="GO" id="GO:0016740">
    <property type="term" value="F:transferase activity"/>
    <property type="evidence" value="ECO:0007669"/>
    <property type="project" value="UniProtKB-KW"/>
</dbReference>
<organism evidence="1 2">
    <name type="scientific">Calothrix parasitica NIES-267</name>
    <dbReference type="NCBI Taxonomy" id="1973488"/>
    <lineage>
        <taxon>Bacteria</taxon>
        <taxon>Bacillati</taxon>
        <taxon>Cyanobacteriota</taxon>
        <taxon>Cyanophyceae</taxon>
        <taxon>Nostocales</taxon>
        <taxon>Calotrichaceae</taxon>
        <taxon>Calothrix</taxon>
    </lineage>
</organism>
<keyword evidence="2" id="KW-1185">Reference proteome</keyword>